<evidence type="ECO:0000313" key="2">
    <source>
        <dbReference type="Proteomes" id="UP000198601"/>
    </source>
</evidence>
<gene>
    <name evidence="1" type="ORF">SAMN04487970_102265</name>
</gene>
<organism evidence="1 2">
    <name type="scientific">Paenibacillus tianmuensis</name>
    <dbReference type="NCBI Taxonomy" id="624147"/>
    <lineage>
        <taxon>Bacteria</taxon>
        <taxon>Bacillati</taxon>
        <taxon>Bacillota</taxon>
        <taxon>Bacilli</taxon>
        <taxon>Bacillales</taxon>
        <taxon>Paenibacillaceae</taxon>
        <taxon>Paenibacillus</taxon>
    </lineage>
</organism>
<keyword evidence="2" id="KW-1185">Reference proteome</keyword>
<dbReference type="EMBL" id="FMTT01000022">
    <property type="protein sequence ID" value="SCW63586.1"/>
    <property type="molecule type" value="Genomic_DNA"/>
</dbReference>
<sequence length="47" mass="5430">MNVTSYVQVSKAGQAKDGYCLLFQREESEVDCPRIHVKRRSFYGGLY</sequence>
<proteinExistence type="predicted"/>
<accession>A0A1G4S3I8</accession>
<protein>
    <submittedName>
        <fullName evidence="1">Uncharacterized protein</fullName>
    </submittedName>
</protein>
<dbReference type="Proteomes" id="UP000198601">
    <property type="component" value="Unassembled WGS sequence"/>
</dbReference>
<evidence type="ECO:0000313" key="1">
    <source>
        <dbReference type="EMBL" id="SCW63586.1"/>
    </source>
</evidence>
<dbReference type="AlphaFoldDB" id="A0A1G4S3I8"/>
<dbReference type="STRING" id="624147.SAMN04487970_102265"/>
<reference evidence="2" key="1">
    <citation type="submission" date="2016-10" db="EMBL/GenBank/DDBJ databases">
        <authorList>
            <person name="Varghese N."/>
            <person name="Submissions S."/>
        </authorList>
    </citation>
    <scope>NUCLEOTIDE SEQUENCE [LARGE SCALE GENOMIC DNA]</scope>
    <source>
        <strain evidence="2">CGMCC 1.8946</strain>
    </source>
</reference>
<name>A0A1G4S3I8_9BACL</name>